<comment type="pathway">
    <text evidence="1">Carbohydrate degradation; glycolysis; D-glyceraldehyde 3-phosphate and glycerone phosphate from D-glucose: step 4/4.</text>
</comment>
<name>X0X5P9_9ZZZZ</name>
<dbReference type="InterPro" id="IPR000741">
    <property type="entry name" value="FBA_I"/>
</dbReference>
<feature type="non-terminal residue" evidence="6">
    <location>
        <position position="48"/>
    </location>
</feature>
<keyword evidence="4" id="KW-0324">Glycolysis</keyword>
<reference evidence="6" key="1">
    <citation type="journal article" date="2014" name="Front. Microbiol.">
        <title>High frequency of phylogenetically diverse reductive dehalogenase-homologous genes in deep subseafloor sedimentary metagenomes.</title>
        <authorList>
            <person name="Kawai M."/>
            <person name="Futagami T."/>
            <person name="Toyoda A."/>
            <person name="Takaki Y."/>
            <person name="Nishi S."/>
            <person name="Hori S."/>
            <person name="Arai W."/>
            <person name="Tsubouchi T."/>
            <person name="Morono Y."/>
            <person name="Uchiyama I."/>
            <person name="Ito T."/>
            <person name="Fujiyama A."/>
            <person name="Inagaki F."/>
            <person name="Takami H."/>
        </authorList>
    </citation>
    <scope>NUCLEOTIDE SEQUENCE</scope>
    <source>
        <strain evidence="6">Expedition CK06-06</strain>
    </source>
</reference>
<evidence type="ECO:0000313" key="6">
    <source>
        <dbReference type="EMBL" id="GAG20331.1"/>
    </source>
</evidence>
<dbReference type="SUPFAM" id="SSF51569">
    <property type="entry name" value="Aldolase"/>
    <property type="match status" value="1"/>
</dbReference>
<evidence type="ECO:0000256" key="3">
    <source>
        <dbReference type="ARBA" id="ARBA00013068"/>
    </source>
</evidence>
<dbReference type="Pfam" id="PF00274">
    <property type="entry name" value="Glycolytic"/>
    <property type="match status" value="1"/>
</dbReference>
<organism evidence="6">
    <name type="scientific">marine sediment metagenome</name>
    <dbReference type="NCBI Taxonomy" id="412755"/>
    <lineage>
        <taxon>unclassified sequences</taxon>
        <taxon>metagenomes</taxon>
        <taxon>ecological metagenomes</taxon>
    </lineage>
</organism>
<sequence>MGSMELVAVANAMVAEGKGILAIDESTGTCQKRFDSIGVECTEQNRRD</sequence>
<dbReference type="EMBL" id="BARS01039560">
    <property type="protein sequence ID" value="GAG20331.1"/>
    <property type="molecule type" value="Genomic_DNA"/>
</dbReference>
<dbReference type="GO" id="GO:0006096">
    <property type="term" value="P:glycolytic process"/>
    <property type="evidence" value="ECO:0007669"/>
    <property type="project" value="UniProtKB-UniPathway"/>
</dbReference>
<evidence type="ECO:0000256" key="1">
    <source>
        <dbReference type="ARBA" id="ARBA00004714"/>
    </source>
</evidence>
<accession>X0X5P9</accession>
<dbReference type="UniPathway" id="UPA00109">
    <property type="reaction ID" value="UER00183"/>
</dbReference>
<proteinExistence type="inferred from homology"/>
<dbReference type="GO" id="GO:0004332">
    <property type="term" value="F:fructose-bisphosphate aldolase activity"/>
    <property type="evidence" value="ECO:0007669"/>
    <property type="project" value="UniProtKB-EC"/>
</dbReference>
<evidence type="ECO:0000256" key="2">
    <source>
        <dbReference type="ARBA" id="ARBA00010387"/>
    </source>
</evidence>
<dbReference type="Gene3D" id="3.20.20.70">
    <property type="entry name" value="Aldolase class I"/>
    <property type="match status" value="1"/>
</dbReference>
<dbReference type="InterPro" id="IPR013785">
    <property type="entry name" value="Aldolase_TIM"/>
</dbReference>
<dbReference type="AlphaFoldDB" id="X0X5P9"/>
<gene>
    <name evidence="6" type="ORF">S01H1_60402</name>
</gene>
<evidence type="ECO:0000256" key="5">
    <source>
        <dbReference type="ARBA" id="ARBA00023239"/>
    </source>
</evidence>
<dbReference type="PANTHER" id="PTHR11627">
    <property type="entry name" value="FRUCTOSE-BISPHOSPHATE ALDOLASE"/>
    <property type="match status" value="1"/>
</dbReference>
<protein>
    <recommendedName>
        <fullName evidence="3">fructose-bisphosphate aldolase</fullName>
        <ecNumber evidence="3">4.1.2.13</ecNumber>
    </recommendedName>
</protein>
<comment type="caution">
    <text evidence="6">The sequence shown here is derived from an EMBL/GenBank/DDBJ whole genome shotgun (WGS) entry which is preliminary data.</text>
</comment>
<keyword evidence="5" id="KW-0456">Lyase</keyword>
<evidence type="ECO:0000256" key="4">
    <source>
        <dbReference type="ARBA" id="ARBA00023152"/>
    </source>
</evidence>
<comment type="similarity">
    <text evidence="2">Belongs to the class I fructose-bisphosphate aldolase family.</text>
</comment>
<dbReference type="EC" id="4.1.2.13" evidence="3"/>